<dbReference type="FunFam" id="3.90.640.10:FF:000010">
    <property type="entry name" value="heat shock 70 kDa protein 14"/>
    <property type="match status" value="1"/>
</dbReference>
<evidence type="ECO:0000256" key="3">
    <source>
        <dbReference type="ARBA" id="ARBA00022840"/>
    </source>
</evidence>
<dbReference type="Gene3D" id="3.30.30.30">
    <property type="match status" value="1"/>
</dbReference>
<dbReference type="Gene3D" id="3.30.420.40">
    <property type="match status" value="2"/>
</dbReference>
<evidence type="ECO:0000256" key="5">
    <source>
        <dbReference type="SAM" id="MobiDB-lite"/>
    </source>
</evidence>
<protein>
    <submittedName>
        <fullName evidence="6">WGS project CCBQ000000000 data, contig 00041</fullName>
    </submittedName>
</protein>
<dbReference type="GO" id="GO:0005524">
    <property type="term" value="F:ATP binding"/>
    <property type="evidence" value="ECO:0007669"/>
    <property type="project" value="UniProtKB-KW"/>
</dbReference>
<comment type="caution">
    <text evidence="6">The sequence shown here is derived from an EMBL/GenBank/DDBJ whole genome shotgun (WGS) entry which is preliminary data.</text>
</comment>
<reference evidence="6 7" key="1">
    <citation type="submission" date="2014-03" db="EMBL/GenBank/DDBJ databases">
        <title>The genome of Kluyveromyces dobzhanskii.</title>
        <authorList>
            <person name="Nystedt B."/>
            <person name="Astrom S."/>
        </authorList>
    </citation>
    <scope>NUCLEOTIDE SEQUENCE [LARGE SCALE GENOMIC DNA]</scope>
    <source>
        <strain evidence="6 7">CBS 2104</strain>
    </source>
</reference>
<dbReference type="OrthoDB" id="29851at2759"/>
<feature type="compositionally biased region" description="Acidic residues" evidence="5">
    <location>
        <begin position="475"/>
        <end position="492"/>
    </location>
</feature>
<gene>
    <name evidence="6" type="ORF">KLDO_g661</name>
</gene>
<evidence type="ECO:0000313" key="7">
    <source>
        <dbReference type="Proteomes" id="UP000031516"/>
    </source>
</evidence>
<dbReference type="PANTHER" id="PTHR19375">
    <property type="entry name" value="HEAT SHOCK PROTEIN 70KDA"/>
    <property type="match status" value="1"/>
</dbReference>
<dbReference type="InterPro" id="IPR013126">
    <property type="entry name" value="Hsp_70_fam"/>
</dbReference>
<evidence type="ECO:0000256" key="4">
    <source>
        <dbReference type="RuleBase" id="RU003322"/>
    </source>
</evidence>
<dbReference type="Proteomes" id="UP000031516">
    <property type="component" value="Unassembled WGS sequence"/>
</dbReference>
<dbReference type="EMBL" id="CCBQ010000013">
    <property type="protein sequence ID" value="CDO92341.1"/>
    <property type="molecule type" value="Genomic_DNA"/>
</dbReference>
<comment type="similarity">
    <text evidence="1 4">Belongs to the heat shock protein 70 family.</text>
</comment>
<feature type="compositionally biased region" description="Basic and acidic residues" evidence="5">
    <location>
        <begin position="459"/>
        <end position="474"/>
    </location>
</feature>
<accession>A0A0A8L273</accession>
<proteinExistence type="inferred from homology"/>
<name>A0A0A8L273_9SACH</name>
<keyword evidence="7" id="KW-1185">Reference proteome</keyword>
<evidence type="ECO:0000313" key="6">
    <source>
        <dbReference type="EMBL" id="CDO92341.1"/>
    </source>
</evidence>
<dbReference type="Gene3D" id="3.90.640.10">
    <property type="entry name" value="Actin, Chain A, domain 4"/>
    <property type="match status" value="1"/>
</dbReference>
<evidence type="ECO:0000256" key="2">
    <source>
        <dbReference type="ARBA" id="ARBA00022741"/>
    </source>
</evidence>
<keyword evidence="3 4" id="KW-0067">ATP-binding</keyword>
<dbReference type="SUPFAM" id="SSF100920">
    <property type="entry name" value="Heat shock protein 70kD (HSP70), peptide-binding domain"/>
    <property type="match status" value="1"/>
</dbReference>
<evidence type="ECO:0000256" key="1">
    <source>
        <dbReference type="ARBA" id="ARBA00007381"/>
    </source>
</evidence>
<dbReference type="GO" id="GO:0140662">
    <property type="term" value="F:ATP-dependent protein folding chaperone"/>
    <property type="evidence" value="ECO:0007669"/>
    <property type="project" value="InterPro"/>
</dbReference>
<dbReference type="InterPro" id="IPR043129">
    <property type="entry name" value="ATPase_NBD"/>
</dbReference>
<dbReference type="PRINTS" id="PR00301">
    <property type="entry name" value="HEATSHOCK70"/>
</dbReference>
<organism evidence="6 7">
    <name type="scientific">Kluyveromyces dobzhanskii CBS 2104</name>
    <dbReference type="NCBI Taxonomy" id="1427455"/>
    <lineage>
        <taxon>Eukaryota</taxon>
        <taxon>Fungi</taxon>
        <taxon>Dikarya</taxon>
        <taxon>Ascomycota</taxon>
        <taxon>Saccharomycotina</taxon>
        <taxon>Saccharomycetes</taxon>
        <taxon>Saccharomycetales</taxon>
        <taxon>Saccharomycetaceae</taxon>
        <taxon>Kluyveromyces</taxon>
    </lineage>
</organism>
<dbReference type="Pfam" id="PF00012">
    <property type="entry name" value="HSP70"/>
    <property type="match status" value="1"/>
</dbReference>
<dbReference type="Gene3D" id="2.60.34.10">
    <property type="entry name" value="Substrate Binding Domain Of DNAk, Chain A, domain 1"/>
    <property type="match status" value="1"/>
</dbReference>
<dbReference type="InterPro" id="IPR029047">
    <property type="entry name" value="HSP70_peptide-bd_sf"/>
</dbReference>
<dbReference type="SUPFAM" id="SSF53067">
    <property type="entry name" value="Actin-like ATPase domain"/>
    <property type="match status" value="2"/>
</dbReference>
<sequence length="546" mass="59264">MSGPIIGIAFGNTSSSIAYVNPKNDVDVIANQDGERSIPSVLSYVGEDEYHGGQALQQLVRNPKNTIINFRDFIGLPFSECDTSRCSTGAPVVEIDGKAGFVVKRGDDVEEKLTIDEVVSRHLKNLKLAAEDYIGQTISKSVLAIPTNFTDAQKTALKEAAKSVDLEIVFFINEPSSALLAHVEEFPLDKDQNVVVADFGGVRSDAAVIAIRNGIFTLLATEHDAKLGGDNLDAALIDFFADDFEKKNKSNPKKNARSLAKLKASAQLTKKTLSNVTSATISIDSLADGFDYHSSINRMRYELVANKVISQFTAFIEKVIKKADLDTLDIDSVLLVGGTAFTPKLATNLEFIFPETVDILSPLSKNASNNPNELTASGAASQAELLSAYDADELAQSLEPIILNTPHLSKHIGLVDAKGDFVPVLLAETSYPVKKTITLKKAAGDFTIAVYEGEHHIKESVLEPAPKEEKSAKTEDDDEDDESDWSDEDDEPEVVREKHYKLGSKLLELGVEGVKGLELIFNVDKEGVLRVAARDLKSNNVVKGEL</sequence>
<keyword evidence="2 4" id="KW-0547">Nucleotide-binding</keyword>
<feature type="region of interest" description="Disordered" evidence="5">
    <location>
        <begin position="459"/>
        <end position="496"/>
    </location>
</feature>
<dbReference type="AlphaFoldDB" id="A0A0A8L273"/>